<dbReference type="GO" id="GO:0030246">
    <property type="term" value="F:carbohydrate binding"/>
    <property type="evidence" value="ECO:0007669"/>
    <property type="project" value="InterPro"/>
</dbReference>
<evidence type="ECO:0000313" key="5">
    <source>
        <dbReference type="Proteomes" id="UP000675554"/>
    </source>
</evidence>
<feature type="compositionally biased region" description="Gly residues" evidence="1">
    <location>
        <begin position="102"/>
        <end position="118"/>
    </location>
</feature>
<feature type="region of interest" description="Disordered" evidence="1">
    <location>
        <begin position="154"/>
        <end position="195"/>
    </location>
</feature>
<reference evidence="4" key="1">
    <citation type="submission" date="2021-04" db="EMBL/GenBank/DDBJ databases">
        <title>Sequencing of actinobacteria type strains.</title>
        <authorList>
            <person name="Nguyen G.-S."/>
            <person name="Wentzel A."/>
        </authorList>
    </citation>
    <scope>NUCLEOTIDE SEQUENCE</scope>
    <source>
        <strain evidence="4">DSM 42095</strain>
    </source>
</reference>
<protein>
    <submittedName>
        <fullName evidence="4">Carbohydrate-binding protein</fullName>
    </submittedName>
</protein>
<proteinExistence type="predicted"/>
<sequence length="326" mass="33358">MTAENNGTGETPDQGDDPFAHLYRQEGGNGSTVPQSGAQRGVPRRSYNQVRTVGERQYGGQQAAYGQQQSAYGQQQPSAHYAAPETVPGGRAATRQSQHHAGGNGHGNGGGHGDGGYGRGGRSRNGLLIGAIAVVAAVVIGIGAAIVFNSDDEATGDQAGGSTPSASADGGGQGEQDEADDGKQQQNSGLPQQDAASLRLEGGAAPAKDTKGAEADGGTYVAGFNQVGAKAVWTVKAPKAGDYRLYVRYGIPGEDANATVSVNGKANAQPLGMKNFIGSPKGNWEKGWQTTWAPVTLTKGENTVEIACGEGNQCNAYLDQVSLKQS</sequence>
<dbReference type="SUPFAM" id="SSF49785">
    <property type="entry name" value="Galactose-binding domain-like"/>
    <property type="match status" value="1"/>
</dbReference>
<keyword evidence="5" id="KW-1185">Reference proteome</keyword>
<dbReference type="InterPro" id="IPR008979">
    <property type="entry name" value="Galactose-bd-like_sf"/>
</dbReference>
<accession>A0A8T4J1L3</accession>
<evidence type="ECO:0000256" key="2">
    <source>
        <dbReference type="SAM" id="Phobius"/>
    </source>
</evidence>
<dbReference type="PROSITE" id="PS51175">
    <property type="entry name" value="CBM6"/>
    <property type="match status" value="1"/>
</dbReference>
<evidence type="ECO:0000313" key="4">
    <source>
        <dbReference type="EMBL" id="MBR7676057.1"/>
    </source>
</evidence>
<feature type="compositionally biased region" description="Polar residues" evidence="1">
    <location>
        <begin position="1"/>
        <end position="11"/>
    </location>
</feature>
<keyword evidence="2" id="KW-0472">Membrane</keyword>
<dbReference type="InterPro" id="IPR005084">
    <property type="entry name" value="CBM6"/>
</dbReference>
<evidence type="ECO:0000256" key="1">
    <source>
        <dbReference type="SAM" id="MobiDB-lite"/>
    </source>
</evidence>
<keyword evidence="2" id="KW-0812">Transmembrane</keyword>
<dbReference type="EMBL" id="JAGSMN010000579">
    <property type="protein sequence ID" value="MBR7676057.1"/>
    <property type="molecule type" value="Genomic_DNA"/>
</dbReference>
<feature type="compositionally biased region" description="Low complexity" evidence="1">
    <location>
        <begin position="58"/>
        <end position="76"/>
    </location>
</feature>
<dbReference type="Gene3D" id="2.60.120.260">
    <property type="entry name" value="Galactose-binding domain-like"/>
    <property type="match status" value="1"/>
</dbReference>
<evidence type="ECO:0000259" key="3">
    <source>
        <dbReference type="PROSITE" id="PS51175"/>
    </source>
</evidence>
<organism evidence="4 5">
    <name type="scientific">Streptomyces daliensis</name>
    <dbReference type="NCBI Taxonomy" id="299421"/>
    <lineage>
        <taxon>Bacteria</taxon>
        <taxon>Bacillati</taxon>
        <taxon>Actinomycetota</taxon>
        <taxon>Actinomycetes</taxon>
        <taxon>Kitasatosporales</taxon>
        <taxon>Streptomycetaceae</taxon>
        <taxon>Streptomyces</taxon>
    </lineage>
</organism>
<feature type="region of interest" description="Disordered" evidence="1">
    <location>
        <begin position="1"/>
        <end position="118"/>
    </location>
</feature>
<dbReference type="AlphaFoldDB" id="A0A8T4J1L3"/>
<name>A0A8T4J1L3_9ACTN</name>
<keyword evidence="2" id="KW-1133">Transmembrane helix</keyword>
<comment type="caution">
    <text evidence="4">The sequence shown here is derived from an EMBL/GenBank/DDBJ whole genome shotgun (WGS) entry which is preliminary data.</text>
</comment>
<dbReference type="Proteomes" id="UP000675554">
    <property type="component" value="Unassembled WGS sequence"/>
</dbReference>
<feature type="domain" description="CBM6" evidence="3">
    <location>
        <begin position="191"/>
        <end position="324"/>
    </location>
</feature>
<feature type="transmembrane region" description="Helical" evidence="2">
    <location>
        <begin position="127"/>
        <end position="148"/>
    </location>
</feature>
<gene>
    <name evidence="4" type="ORF">KDA82_24210</name>
</gene>